<gene>
    <name evidence="7" type="ORF">ACHHYP_06359</name>
</gene>
<feature type="chain" id="PRO_5002026859" evidence="4">
    <location>
        <begin position="17"/>
        <end position="400"/>
    </location>
</feature>
<dbReference type="PANTHER" id="PTHR12411">
    <property type="entry name" value="CYSTEINE PROTEASE FAMILY C1-RELATED"/>
    <property type="match status" value="1"/>
</dbReference>
<dbReference type="Proteomes" id="UP000243579">
    <property type="component" value="Unassembled WGS sequence"/>
</dbReference>
<name>A0A0A7CNM3_ACHHY</name>
<dbReference type="InterPro" id="IPR038765">
    <property type="entry name" value="Papain-like_cys_pep_sf"/>
</dbReference>
<dbReference type="EMBL" id="JNBR01000859">
    <property type="protein sequence ID" value="OQR89313.1"/>
    <property type="molecule type" value="Genomic_DNA"/>
</dbReference>
<dbReference type="AlphaFoldDB" id="A0A0A7CNM3"/>
<comment type="similarity">
    <text evidence="1">Belongs to the peptidase C1 family.</text>
</comment>
<evidence type="ECO:0000256" key="4">
    <source>
        <dbReference type="SAM" id="SignalP"/>
    </source>
</evidence>
<dbReference type="InterPro" id="IPR039417">
    <property type="entry name" value="Peptidase_C1A_papain-like"/>
</dbReference>
<dbReference type="SUPFAM" id="SSF54001">
    <property type="entry name" value="Cysteine proteinases"/>
    <property type="match status" value="1"/>
</dbReference>
<sequence length="400" mass="41911">MHRVLLSTTVLASASALAIPDAERATLTADLELWRATFGADAAAEGLLPESITLDSIDATDELLTRLQAAKAAVEELRTQQPSAEFTHVGPFALLSHDEFKARLGRSFAKAKPKRALRVEDVNFESLPVGSATGTVDWTTGKCVNAVKNQGQCGSCWAFSATGAVESAHCLATGTLLNLSEQQVVSCDTVDGNEGCNGGWEAKALDWIASHGQCLTKDYAYTSGSSGSTGTCKTTCKAQTLAVGGAVEIVGEAALETALNTQPVTVAVEAGNNAWQYYNGGVVTSCPGAQSDHAVIAVGYGTDGKDYFKIRNSWGASWGEAGYIRLQRGVGGKGMCNVAEEPAYPKINGPQPTTATPTTATPKPTTVTPITVTPKPTTAKPTPKPTTRRPWLETEGDDDN</sequence>
<evidence type="ECO:0000256" key="3">
    <source>
        <dbReference type="SAM" id="MobiDB-lite"/>
    </source>
</evidence>
<dbReference type="CDD" id="cd02248">
    <property type="entry name" value="Peptidase_C1A"/>
    <property type="match status" value="1"/>
</dbReference>
<evidence type="ECO:0000256" key="1">
    <source>
        <dbReference type="ARBA" id="ARBA00008455"/>
    </source>
</evidence>
<dbReference type="PROSITE" id="PS00139">
    <property type="entry name" value="THIOL_PROTEASE_CYS"/>
    <property type="match status" value="1"/>
</dbReference>
<dbReference type="PRINTS" id="PR00705">
    <property type="entry name" value="PAPAIN"/>
</dbReference>
<feature type="compositionally biased region" description="Low complexity" evidence="3">
    <location>
        <begin position="352"/>
        <end position="381"/>
    </location>
</feature>
<keyword evidence="2" id="KW-0865">Zymogen</keyword>
<feature type="signal peptide" evidence="4">
    <location>
        <begin position="1"/>
        <end position="16"/>
    </location>
</feature>
<keyword evidence="8" id="KW-1185">Reference proteome</keyword>
<accession>A0A0A7CNM3</accession>
<evidence type="ECO:0000313" key="6">
    <source>
        <dbReference type="EMBL" id="AIG56060.1"/>
    </source>
</evidence>
<dbReference type="STRING" id="1202772.A0A0A7CNM3"/>
<evidence type="ECO:0000313" key="7">
    <source>
        <dbReference type="EMBL" id="OQR89313.1"/>
    </source>
</evidence>
<keyword evidence="7" id="KW-0645">Protease</keyword>
<dbReference type="Pfam" id="PF00112">
    <property type="entry name" value="Peptidase_C1"/>
    <property type="match status" value="1"/>
</dbReference>
<keyword evidence="7" id="KW-0378">Hydrolase</keyword>
<feature type="region of interest" description="Disordered" evidence="3">
    <location>
        <begin position="343"/>
        <end position="400"/>
    </location>
</feature>
<organism evidence="6">
    <name type="scientific">Achlya hypogyna</name>
    <name type="common">Oomycete</name>
    <name type="synonym">Protoachlya hypogyna</name>
    <dbReference type="NCBI Taxonomy" id="1202772"/>
    <lineage>
        <taxon>Eukaryota</taxon>
        <taxon>Sar</taxon>
        <taxon>Stramenopiles</taxon>
        <taxon>Oomycota</taxon>
        <taxon>Saprolegniomycetes</taxon>
        <taxon>Saprolegniales</taxon>
        <taxon>Achlyaceae</taxon>
        <taxon>Achlya</taxon>
    </lineage>
</organism>
<evidence type="ECO:0000313" key="8">
    <source>
        <dbReference type="Proteomes" id="UP000243579"/>
    </source>
</evidence>
<dbReference type="Gene3D" id="3.90.70.10">
    <property type="entry name" value="Cysteine proteinases"/>
    <property type="match status" value="1"/>
</dbReference>
<proteinExistence type="inferred from homology"/>
<dbReference type="GO" id="GO:0006508">
    <property type="term" value="P:proteolysis"/>
    <property type="evidence" value="ECO:0007669"/>
    <property type="project" value="UniProtKB-KW"/>
</dbReference>
<feature type="domain" description="Peptidase C1A papain C-terminal" evidence="5">
    <location>
        <begin position="132"/>
        <end position="346"/>
    </location>
</feature>
<dbReference type="GO" id="GO:0008234">
    <property type="term" value="F:cysteine-type peptidase activity"/>
    <property type="evidence" value="ECO:0007669"/>
    <property type="project" value="InterPro"/>
</dbReference>
<reference evidence="6 8" key="1">
    <citation type="journal article" date="2014" name="Genome Biol. Evol.">
        <title>The secreted proteins of Achlya hypogyna and Thraustotheca clavata identify the ancestral oomycete secretome and reveal gene acquisitions by horizontal gene transfer.</title>
        <authorList>
            <person name="Misner I."/>
            <person name="Blouin N."/>
            <person name="Leonard G."/>
            <person name="Richards T.A."/>
            <person name="Lane C.E."/>
        </authorList>
    </citation>
    <scope>NUCLEOTIDE SEQUENCE</scope>
    <source>
        <strain evidence="6 8">ATCC 48635</strain>
    </source>
</reference>
<evidence type="ECO:0000256" key="2">
    <source>
        <dbReference type="ARBA" id="ARBA00023145"/>
    </source>
</evidence>
<dbReference type="SMART" id="SM00645">
    <property type="entry name" value="Pept_C1"/>
    <property type="match status" value="1"/>
</dbReference>
<dbReference type="InterPro" id="IPR013128">
    <property type="entry name" value="Peptidase_C1A"/>
</dbReference>
<evidence type="ECO:0000259" key="5">
    <source>
        <dbReference type="SMART" id="SM00645"/>
    </source>
</evidence>
<dbReference type="OrthoDB" id="10253408at2759"/>
<keyword evidence="4" id="KW-0732">Signal</keyword>
<dbReference type="InterPro" id="IPR000169">
    <property type="entry name" value="Pept_cys_AS"/>
</dbReference>
<dbReference type="EMBL" id="KM038599">
    <property type="protein sequence ID" value="AIG56060.1"/>
    <property type="molecule type" value="Genomic_DNA"/>
</dbReference>
<protein>
    <submittedName>
        <fullName evidence="7">Cysteine protease family C01A</fullName>
    </submittedName>
    <submittedName>
        <fullName evidence="6">Secreted protein</fullName>
    </submittedName>
</protein>
<dbReference type="InterPro" id="IPR000668">
    <property type="entry name" value="Peptidase_C1A_C"/>
</dbReference>